<protein>
    <submittedName>
        <fullName evidence="1">Uncharacterized protein</fullName>
    </submittedName>
</protein>
<evidence type="ECO:0000313" key="1">
    <source>
        <dbReference type="EMBL" id="AXG99939.1"/>
    </source>
</evidence>
<gene>
    <name evidence="1" type="ORF">DVJ83_13345</name>
</gene>
<accession>A0A345IJR7</accession>
<sequence length="63" mass="6804">MDDFAVQLAREARRLGLTAGEVQDAEVLLAFAELVLTELAARGLVPDAAPQLGCWARPRPTEN</sequence>
<dbReference type="KEGG" id="dwu:DVJ83_13345"/>
<dbReference type="STRING" id="1288484.GCA_000348665_01172"/>
<organism evidence="1 2">
    <name type="scientific">Deinococcus wulumuqiensis</name>
    <dbReference type="NCBI Taxonomy" id="980427"/>
    <lineage>
        <taxon>Bacteria</taxon>
        <taxon>Thermotogati</taxon>
        <taxon>Deinococcota</taxon>
        <taxon>Deinococci</taxon>
        <taxon>Deinococcales</taxon>
        <taxon>Deinococcaceae</taxon>
        <taxon>Deinococcus</taxon>
    </lineage>
</organism>
<proteinExistence type="predicted"/>
<reference evidence="1 2" key="1">
    <citation type="submission" date="2018-07" db="EMBL/GenBank/DDBJ databases">
        <title>Complete Genome and Methylome Analysis of Deinococcus wulumuqiensis NEB 479.</title>
        <authorList>
            <person name="Fomenkov A."/>
            <person name="Luyten Y."/>
            <person name="Vincze T."/>
            <person name="Anton B.P."/>
            <person name="Clark T."/>
            <person name="Roberts R.J."/>
            <person name="Morgan R.D."/>
        </authorList>
    </citation>
    <scope>NUCLEOTIDE SEQUENCE [LARGE SCALE GENOMIC DNA]</scope>
    <source>
        <strain evidence="1 2">NEB 479</strain>
    </source>
</reference>
<name>A0A345IJR7_9DEIO</name>
<dbReference type="EMBL" id="CP031158">
    <property type="protein sequence ID" value="AXG99939.1"/>
    <property type="molecule type" value="Genomic_DNA"/>
</dbReference>
<dbReference type="RefSeq" id="WP_114672671.1">
    <property type="nucleotide sequence ID" value="NZ_CP031158.1"/>
</dbReference>
<dbReference type="Proteomes" id="UP000253744">
    <property type="component" value="Chromosome"/>
</dbReference>
<evidence type="ECO:0000313" key="2">
    <source>
        <dbReference type="Proteomes" id="UP000253744"/>
    </source>
</evidence>
<dbReference type="AlphaFoldDB" id="A0A345IJR7"/>